<dbReference type="PANTHER" id="PTHR23155">
    <property type="entry name" value="DISEASE RESISTANCE PROTEIN RP"/>
    <property type="match status" value="1"/>
</dbReference>
<dbReference type="Gene3D" id="1.10.8.430">
    <property type="entry name" value="Helical domain of apoptotic protease-activating factors"/>
    <property type="match status" value="1"/>
</dbReference>
<dbReference type="EMBL" id="JARBHA010000002">
    <property type="protein sequence ID" value="KAJ9707335.1"/>
    <property type="molecule type" value="Genomic_DNA"/>
</dbReference>
<feature type="domain" description="Disease resistance protein winged helix" evidence="6">
    <location>
        <begin position="446"/>
        <end position="517"/>
    </location>
</feature>
<name>A0AA39E5H8_VITRO</name>
<dbReference type="InterPro" id="IPR055414">
    <property type="entry name" value="LRR_R13L4/SHOC2-like"/>
</dbReference>
<evidence type="ECO:0000259" key="6">
    <source>
        <dbReference type="Pfam" id="PF23559"/>
    </source>
</evidence>
<dbReference type="Gene3D" id="1.20.5.4130">
    <property type="match status" value="1"/>
</dbReference>
<keyword evidence="3" id="KW-0611">Plant defense</keyword>
<evidence type="ECO:0008006" key="10">
    <source>
        <dbReference type="Google" id="ProtNLM"/>
    </source>
</evidence>
<evidence type="ECO:0000256" key="2">
    <source>
        <dbReference type="ARBA" id="ARBA00022741"/>
    </source>
</evidence>
<keyword evidence="1" id="KW-0677">Repeat</keyword>
<dbReference type="InterPro" id="IPR038005">
    <property type="entry name" value="RX-like_CC"/>
</dbReference>
<dbReference type="Gene3D" id="3.80.10.10">
    <property type="entry name" value="Ribonuclease Inhibitor"/>
    <property type="match status" value="1"/>
</dbReference>
<dbReference type="Gene3D" id="3.40.50.300">
    <property type="entry name" value="P-loop containing nucleotide triphosphate hydrolases"/>
    <property type="match status" value="1"/>
</dbReference>
<accession>A0AA39E5H8</accession>
<dbReference type="SUPFAM" id="SSF52058">
    <property type="entry name" value="L domain-like"/>
    <property type="match status" value="1"/>
</dbReference>
<evidence type="ECO:0000256" key="1">
    <source>
        <dbReference type="ARBA" id="ARBA00022737"/>
    </source>
</evidence>
<dbReference type="Pfam" id="PF18052">
    <property type="entry name" value="Rx_N"/>
    <property type="match status" value="1"/>
</dbReference>
<feature type="domain" description="Disease resistance N-terminal" evidence="5">
    <location>
        <begin position="5"/>
        <end position="89"/>
    </location>
</feature>
<dbReference type="PANTHER" id="PTHR23155:SF1205">
    <property type="entry name" value="DISEASE RESISTANCE PROTEIN RPM1"/>
    <property type="match status" value="1"/>
</dbReference>
<dbReference type="FunFam" id="1.10.10.10:FF:000322">
    <property type="entry name" value="Probable disease resistance protein At1g63360"/>
    <property type="match status" value="1"/>
</dbReference>
<dbReference type="InterPro" id="IPR036388">
    <property type="entry name" value="WH-like_DNA-bd_sf"/>
</dbReference>
<dbReference type="GO" id="GO:0043531">
    <property type="term" value="F:ADP binding"/>
    <property type="evidence" value="ECO:0007669"/>
    <property type="project" value="InterPro"/>
</dbReference>
<dbReference type="AlphaFoldDB" id="A0AA39E5H8"/>
<dbReference type="Pfam" id="PF00931">
    <property type="entry name" value="NB-ARC"/>
    <property type="match status" value="1"/>
</dbReference>
<dbReference type="Pfam" id="PF23598">
    <property type="entry name" value="LRR_14"/>
    <property type="match status" value="1"/>
</dbReference>
<dbReference type="SUPFAM" id="SSF52540">
    <property type="entry name" value="P-loop containing nucleoside triphosphate hydrolases"/>
    <property type="match status" value="1"/>
</dbReference>
<dbReference type="InterPro" id="IPR027417">
    <property type="entry name" value="P-loop_NTPase"/>
</dbReference>
<dbReference type="GO" id="GO:0098542">
    <property type="term" value="P:defense response to other organism"/>
    <property type="evidence" value="ECO:0007669"/>
    <property type="project" value="TreeGrafter"/>
</dbReference>
<organism evidence="8 9">
    <name type="scientific">Vitis rotundifolia</name>
    <name type="common">Muscadine grape</name>
    <dbReference type="NCBI Taxonomy" id="103349"/>
    <lineage>
        <taxon>Eukaryota</taxon>
        <taxon>Viridiplantae</taxon>
        <taxon>Streptophyta</taxon>
        <taxon>Embryophyta</taxon>
        <taxon>Tracheophyta</taxon>
        <taxon>Spermatophyta</taxon>
        <taxon>Magnoliopsida</taxon>
        <taxon>eudicotyledons</taxon>
        <taxon>Gunneridae</taxon>
        <taxon>Pentapetalae</taxon>
        <taxon>rosids</taxon>
        <taxon>Vitales</taxon>
        <taxon>Vitaceae</taxon>
        <taxon>Viteae</taxon>
        <taxon>Vitis</taxon>
    </lineage>
</organism>
<evidence type="ECO:0000313" key="9">
    <source>
        <dbReference type="Proteomes" id="UP001168098"/>
    </source>
</evidence>
<reference evidence="8 9" key="1">
    <citation type="journal article" date="2023" name="BMC Biotechnol.">
        <title>Vitis rotundifolia cv Carlos genome sequencing.</title>
        <authorList>
            <person name="Huff M."/>
            <person name="Hulse-Kemp A."/>
            <person name="Scheffler B."/>
            <person name="Youngblood R."/>
            <person name="Simpson S."/>
            <person name="Babiker E."/>
            <person name="Staton M."/>
        </authorList>
    </citation>
    <scope>NUCLEOTIDE SEQUENCE [LARGE SCALE GENOMIC DNA]</scope>
    <source>
        <tissue evidence="8">Leaf</tissue>
    </source>
</reference>
<dbReference type="InterPro" id="IPR041118">
    <property type="entry name" value="Rx_N"/>
</dbReference>
<keyword evidence="2" id="KW-0547">Nucleotide-binding</keyword>
<dbReference type="PRINTS" id="PR00364">
    <property type="entry name" value="DISEASERSIST"/>
</dbReference>
<evidence type="ECO:0000259" key="7">
    <source>
        <dbReference type="Pfam" id="PF23598"/>
    </source>
</evidence>
<protein>
    <recommendedName>
        <fullName evidence="10">Disease resistance protein RPM1-like</fullName>
    </recommendedName>
</protein>
<dbReference type="CDD" id="cd14798">
    <property type="entry name" value="RX-CC_like"/>
    <property type="match status" value="1"/>
</dbReference>
<gene>
    <name evidence="8" type="ORF">PVL29_002363</name>
</gene>
<dbReference type="InterPro" id="IPR002182">
    <property type="entry name" value="NB-ARC"/>
</dbReference>
<keyword evidence="9" id="KW-1185">Reference proteome</keyword>
<feature type="domain" description="Disease resistance R13L4/SHOC-2-like LRR" evidence="7">
    <location>
        <begin position="562"/>
        <end position="873"/>
    </location>
</feature>
<dbReference type="FunFam" id="3.40.50.300:FF:001091">
    <property type="entry name" value="Probable disease resistance protein At1g61300"/>
    <property type="match status" value="1"/>
</dbReference>
<evidence type="ECO:0000259" key="5">
    <source>
        <dbReference type="Pfam" id="PF18052"/>
    </source>
</evidence>
<dbReference type="InterPro" id="IPR058922">
    <property type="entry name" value="WHD_DRP"/>
</dbReference>
<dbReference type="Gene3D" id="1.10.10.10">
    <property type="entry name" value="Winged helix-like DNA-binding domain superfamily/Winged helix DNA-binding domain"/>
    <property type="match status" value="1"/>
</dbReference>
<evidence type="ECO:0000259" key="4">
    <source>
        <dbReference type="Pfam" id="PF00931"/>
    </source>
</evidence>
<dbReference type="Pfam" id="PF23559">
    <property type="entry name" value="WHD_DRP"/>
    <property type="match status" value="1"/>
</dbReference>
<dbReference type="InterPro" id="IPR032675">
    <property type="entry name" value="LRR_dom_sf"/>
</dbReference>
<evidence type="ECO:0000313" key="8">
    <source>
        <dbReference type="EMBL" id="KAJ9707335.1"/>
    </source>
</evidence>
<sequence length="933" mass="107005">MAESVVTFLLNKLATLPQLEELKLLRGVWGDVVYIRDELERMKAFLRVADAMEESDEELKVWVRQVSDVAYDTEDVLVEFSRHLAVHPQQEWFCGLLDMISFCSPNNLTNRLRIAHKMQAIKSRVINISEGHRRYRYRSDVARQECSSSSSITTAATNIHARNIERRGDALLLDEAELVGINQHKSLLIECLVKGGRGAGLKVVSVVGMGGLGKTTLVKKVYDDIEVRKHFESHMWITVSQSFKTEELLKDMIRQLYDGIRQPVPNSVDMGSSQMLKASIKDFLQQRRYLLILDDVWDLHAWEALKYALPNSNCDGRVLLTTRNVDIASTACKESHGNVYTLKPLSQEESWTLFCKKTFPSESCPSYLEGISKCILQRCEGLPLAIVAVSGVLSTKDGIDEWESVYRSLGAELEGNKKFDSLKEILLLSYNDLPYYLKSCFLYMSIFPEDYLIRRMRLIRLWMAEGFVEAKGRKTQEEVGEGYLNELVNRSLVQIATRTRNGRVSTCRVHDLLREIIVSKSRGGQNLVAIANEENVRWPEKIRRLAVHKTLENVPQDMVLGQLRSLLMFSLPSGACIPTLSSGGLRLLKVLDLQDAPLEIIPNEVWNLFNLRYLSLRGTKVKVIPSSIGKLQNLETLDLKHSYVTELPAELLMLHQLRHLLLYRYEKRTSSPFHSTYGFKAPQGIQALSFLQKLCFVDVEEGSGVISEVGHLKQLRKLGIIKLRKEDGMNLCSSIEKLSNLRSLDVNSIQDDEMIDLQRMSSPPRFLQRLWLQGRLEKMPHWISSLDNLVKLRLRWSRLRDDPLVPLQALPSLVELQLRHAYEGESLCFKSAGFLRLKILHFHKLERLRRVTVEDGAMPRLESLGIFYCKLLEKVPQGIQFLTQLNSLDLAEMPNEFIGKLQDRSGEDYSVIEHIPDVRYTYWVNNEWKQYRL</sequence>
<comment type="caution">
    <text evidence="8">The sequence shown here is derived from an EMBL/GenBank/DDBJ whole genome shotgun (WGS) entry which is preliminary data.</text>
</comment>
<evidence type="ECO:0000256" key="3">
    <source>
        <dbReference type="ARBA" id="ARBA00022821"/>
    </source>
</evidence>
<feature type="domain" description="NB-ARC" evidence="4">
    <location>
        <begin position="183"/>
        <end position="363"/>
    </location>
</feature>
<proteinExistence type="predicted"/>
<dbReference type="Proteomes" id="UP001168098">
    <property type="component" value="Unassembled WGS sequence"/>
</dbReference>
<dbReference type="InterPro" id="IPR042197">
    <property type="entry name" value="Apaf_helical"/>
</dbReference>
<dbReference type="InterPro" id="IPR044974">
    <property type="entry name" value="Disease_R_plants"/>
</dbReference>